<evidence type="ECO:0000313" key="2">
    <source>
        <dbReference type="Proteomes" id="UP000249610"/>
    </source>
</evidence>
<comment type="caution">
    <text evidence="1">The sequence shown here is derived from an EMBL/GenBank/DDBJ whole genome shotgun (WGS) entry which is preliminary data.</text>
</comment>
<dbReference type="Proteomes" id="UP000249610">
    <property type="component" value="Unassembled WGS sequence"/>
</dbReference>
<name>A0A327P3Z0_9BACT</name>
<gene>
    <name evidence="1" type="ORF">LV83_03682</name>
</gene>
<reference evidence="1 2" key="1">
    <citation type="submission" date="2018-06" db="EMBL/GenBank/DDBJ databases">
        <title>Genomic Encyclopedia of Archaeal and Bacterial Type Strains, Phase II (KMG-II): from individual species to whole genera.</title>
        <authorList>
            <person name="Goeker M."/>
        </authorList>
    </citation>
    <scope>NUCLEOTIDE SEQUENCE [LARGE SCALE GENOMIC DNA]</scope>
    <source>
        <strain evidence="1 2">DSM 23446</strain>
    </source>
</reference>
<dbReference type="AlphaFoldDB" id="A0A327P3Z0"/>
<organism evidence="1 2">
    <name type="scientific">Algoriphagus yeomjeoni</name>
    <dbReference type="NCBI Taxonomy" id="291403"/>
    <lineage>
        <taxon>Bacteria</taxon>
        <taxon>Pseudomonadati</taxon>
        <taxon>Bacteroidota</taxon>
        <taxon>Cytophagia</taxon>
        <taxon>Cytophagales</taxon>
        <taxon>Cyclobacteriaceae</taxon>
        <taxon>Algoriphagus</taxon>
    </lineage>
</organism>
<sequence length="89" mass="10984">MVVLSLKGRIKWYWYSHDFPYKWLKHGKAKVPDDTVAGEYYSKNRSPKQVQDVFAIDWFNYVQEYDTYRKFYEQCLFYKGYVLSIIWED</sequence>
<dbReference type="EMBL" id="QLLK01000013">
    <property type="protein sequence ID" value="RAI85602.1"/>
    <property type="molecule type" value="Genomic_DNA"/>
</dbReference>
<protein>
    <submittedName>
        <fullName evidence="1">Uncharacterized protein</fullName>
    </submittedName>
</protein>
<accession>A0A327P3Z0</accession>
<evidence type="ECO:0000313" key="1">
    <source>
        <dbReference type="EMBL" id="RAI85602.1"/>
    </source>
</evidence>
<proteinExistence type="predicted"/>
<keyword evidence="2" id="KW-1185">Reference proteome</keyword>